<feature type="non-terminal residue" evidence="1">
    <location>
        <position position="24"/>
    </location>
</feature>
<evidence type="ECO:0000313" key="5">
    <source>
        <dbReference type="Proteomes" id="UP000499080"/>
    </source>
</evidence>
<sequence>MEKNVEEDLPQILVQGEPFYRSEA</sequence>
<dbReference type="EMBL" id="BGPR01223182">
    <property type="protein sequence ID" value="GBN66814.1"/>
    <property type="molecule type" value="Genomic_DNA"/>
</dbReference>
<evidence type="ECO:0000313" key="2">
    <source>
        <dbReference type="EMBL" id="GBN07315.1"/>
    </source>
</evidence>
<name>A0A4Y2KTV4_ARAVE</name>
<dbReference type="EMBL" id="BGPR01196265">
    <property type="protein sequence ID" value="GBN05450.1"/>
    <property type="molecule type" value="Genomic_DNA"/>
</dbReference>
<accession>A0A4Y2KTV4</accession>
<gene>
    <name evidence="2" type="ORF">AVEN_255643_1</name>
    <name evidence="1" type="ORF">AVEN_76326_1</name>
    <name evidence="4" type="ORF">AVEN_77181_1</name>
    <name evidence="3" type="ORF">AVEN_8576_1</name>
</gene>
<dbReference type="EMBL" id="BGPR01196947">
    <property type="protein sequence ID" value="GBN07315.1"/>
    <property type="molecule type" value="Genomic_DNA"/>
</dbReference>
<dbReference type="Proteomes" id="UP000499080">
    <property type="component" value="Unassembled WGS sequence"/>
</dbReference>
<evidence type="ECO:0000313" key="3">
    <source>
        <dbReference type="EMBL" id="GBN66814.1"/>
    </source>
</evidence>
<evidence type="ECO:0000313" key="4">
    <source>
        <dbReference type="EMBL" id="GBN66838.1"/>
    </source>
</evidence>
<evidence type="ECO:0000313" key="1">
    <source>
        <dbReference type="EMBL" id="GBN05450.1"/>
    </source>
</evidence>
<reference evidence="1 5" key="1">
    <citation type="journal article" date="2019" name="Sci. Rep.">
        <title>Orb-weaving spider Araneus ventricosus genome elucidates the spidroin gene catalogue.</title>
        <authorList>
            <person name="Kono N."/>
            <person name="Nakamura H."/>
            <person name="Ohtoshi R."/>
            <person name="Moran D.A.P."/>
            <person name="Shinohara A."/>
            <person name="Yoshida Y."/>
            <person name="Fujiwara M."/>
            <person name="Mori M."/>
            <person name="Tomita M."/>
            <person name="Arakawa K."/>
        </authorList>
    </citation>
    <scope>NUCLEOTIDE SEQUENCE [LARGE SCALE GENOMIC DNA]</scope>
</reference>
<comment type="caution">
    <text evidence="1">The sequence shown here is derived from an EMBL/GenBank/DDBJ whole genome shotgun (WGS) entry which is preliminary data.</text>
</comment>
<keyword evidence="5" id="KW-1185">Reference proteome</keyword>
<dbReference type="AlphaFoldDB" id="A0A4Y2KTV4"/>
<proteinExistence type="predicted"/>
<protein>
    <submittedName>
        <fullName evidence="1">Uncharacterized protein</fullName>
    </submittedName>
</protein>
<dbReference type="EMBL" id="BGPR01223199">
    <property type="protein sequence ID" value="GBN66838.1"/>
    <property type="molecule type" value="Genomic_DNA"/>
</dbReference>
<organism evidence="1 5">
    <name type="scientific">Araneus ventricosus</name>
    <name type="common">Orbweaver spider</name>
    <name type="synonym">Epeira ventricosa</name>
    <dbReference type="NCBI Taxonomy" id="182803"/>
    <lineage>
        <taxon>Eukaryota</taxon>
        <taxon>Metazoa</taxon>
        <taxon>Ecdysozoa</taxon>
        <taxon>Arthropoda</taxon>
        <taxon>Chelicerata</taxon>
        <taxon>Arachnida</taxon>
        <taxon>Araneae</taxon>
        <taxon>Araneomorphae</taxon>
        <taxon>Entelegynae</taxon>
        <taxon>Araneoidea</taxon>
        <taxon>Araneidae</taxon>
        <taxon>Araneus</taxon>
    </lineage>
</organism>